<reference evidence="1" key="1">
    <citation type="journal article" date="2012" name="J. Bacteriol.">
        <title>Genome Sequence of Streptomyces auratus Strain AGR0001, a Phoslactomycin-Producing Actinomycete.</title>
        <authorList>
            <person name="Han X."/>
            <person name="Li M."/>
            <person name="Ding Z."/>
            <person name="Zhao J."/>
            <person name="Ji K."/>
            <person name="Wen M."/>
            <person name="Lu T."/>
        </authorList>
    </citation>
    <scope>NUCLEOTIDE SEQUENCE</scope>
    <source>
        <strain evidence="1">AGR0001</strain>
    </source>
</reference>
<evidence type="ECO:0000313" key="2">
    <source>
        <dbReference type="Proteomes" id="UP000009036"/>
    </source>
</evidence>
<organism evidence="1 2">
    <name type="scientific">Streptomyces auratus AGR0001</name>
    <dbReference type="NCBI Taxonomy" id="1160718"/>
    <lineage>
        <taxon>Bacteria</taxon>
        <taxon>Bacillati</taxon>
        <taxon>Actinomycetota</taxon>
        <taxon>Actinomycetes</taxon>
        <taxon>Kitasatosporales</taxon>
        <taxon>Streptomycetaceae</taxon>
        <taxon>Streptomyces</taxon>
    </lineage>
</organism>
<evidence type="ECO:0000313" key="1">
    <source>
        <dbReference type="EMBL" id="QTZ93667.1"/>
    </source>
</evidence>
<proteinExistence type="predicted"/>
<accession>A0A8B1NS18</accession>
<protein>
    <submittedName>
        <fullName evidence="1">Uncharacterized protein</fullName>
    </submittedName>
</protein>
<dbReference type="EMBL" id="CP072931">
    <property type="protein sequence ID" value="QTZ93667.1"/>
    <property type="molecule type" value="Genomic_DNA"/>
</dbReference>
<dbReference type="RefSeq" id="WP_040898558.1">
    <property type="nucleotide sequence ID" value="NZ_CP072931.1"/>
</dbReference>
<name>A0A8B1NS18_9ACTN</name>
<dbReference type="KEGG" id="sauh:SU9_021250"/>
<reference evidence="1" key="2">
    <citation type="submission" date="2021-04" db="EMBL/GenBank/DDBJ databases">
        <authorList>
            <person name="Wen M.-L."/>
            <person name="Han X.-L."/>
            <person name="Xiong J."/>
        </authorList>
    </citation>
    <scope>NUCLEOTIDE SEQUENCE</scope>
    <source>
        <strain evidence="1">AGR0001</strain>
    </source>
</reference>
<sequence length="59" mass="6457">MQVLEISGSQSPSLGDIRALTGGEIYLFPTAREREDWPRYIDALASAIAHGVSVKWVTP</sequence>
<dbReference type="Proteomes" id="UP000009036">
    <property type="component" value="Chromosome"/>
</dbReference>
<gene>
    <name evidence="1" type="ORF">SU9_021250</name>
</gene>
<keyword evidence="2" id="KW-1185">Reference proteome</keyword>
<dbReference type="AlphaFoldDB" id="A0A8B1NS18"/>